<keyword evidence="1" id="KW-0812">Transmembrane</keyword>
<organism evidence="2 3">
    <name type="scientific">Plasmodium gonderi</name>
    <dbReference type="NCBI Taxonomy" id="77519"/>
    <lineage>
        <taxon>Eukaryota</taxon>
        <taxon>Sar</taxon>
        <taxon>Alveolata</taxon>
        <taxon>Apicomplexa</taxon>
        <taxon>Aconoidasida</taxon>
        <taxon>Haemosporida</taxon>
        <taxon>Plasmodiidae</taxon>
        <taxon>Plasmodium</taxon>
        <taxon>Plasmodium (Plasmodium)</taxon>
    </lineage>
</organism>
<proteinExistence type="predicted"/>
<sequence>MALYIVDYIKLIQGNDDLHKTELHEFYTKFNRECSPDSDDTYCSIGFTFENTDPLVKKFYNKIFWNLKNLLNEDSKYFIINHSKTENKKRCIYFMYWFYDQVLKNKFREKDITTIVSHWNAQKNIFLDDPNNFPCSFYNINLKDIKDMKHLYDYLIFYDKYKDFSIINYKIFNSLHCNYIRRAINLYNNKVIECSAARKKSLYCEEFNEYLKKFINVRYLLPFSGRCKHDYLREKTLNTKGKLITTDPSLEKLFDMVKIPFFKDYYLIRDNSLNNIHLYNFYKMLDTEYDYYDNFRVCGILLKERSPVKEHIYKNCNKLKSILDNWSNILNSFKKHVSKEKCCEYLNYWLHDRISDIYYRTEIINLLYKSWNLINYEKTTSNDICWHKNLNVNEKTFKKKKKLYDFSEYYSHIKSRMQEVDKLSITKYCHYIKYHLSLYYAMQYEQYMSSKFSVYENELRTFNNMMKNEVSFLKEKCNGINLDFLFNNEDKWKDSLSLQEKESTVQRNNDVSYSTGRHNEKFKLKELPSEVEYKKLNNSKNIEMCYNECIDIFEFEMDYPGVSDFCYKFVRNLRELYKNNNHNFIEICDYFTHWVFDEITKKFVHNWNNISDIPFFYKLVEISLHINREFKNKHCNYIHDSNISFIELKKRKELHDYFKNYSSIFSYITETNDEERKTYCDYIYRLNEYYKNQIRECCEYFNGENNYKEYCSNYFKCDRKYDPHTLLLRLDCRSTETNTILENTFAGQEVETSGKLITDMPKYTHQLLNKPEVFNFRTTEKKQNIIIFDSFYISVLAILSLLGTLLICFLFYKFTPLGSFLNRSALKKKNI</sequence>
<comment type="caution">
    <text evidence="2">The sequence shown here is derived from an EMBL/GenBank/DDBJ whole genome shotgun (WGS) entry which is preliminary data.</text>
</comment>
<gene>
    <name evidence="2" type="ORF">PGO_003215</name>
</gene>
<name>A0A1Y1JVU6_PLAGO</name>
<dbReference type="OMA" id="RECCEYF"/>
<feature type="transmembrane region" description="Helical" evidence="1">
    <location>
        <begin position="791"/>
        <end position="812"/>
    </location>
</feature>
<dbReference type="GeneID" id="39745291"/>
<evidence type="ECO:0000256" key="1">
    <source>
        <dbReference type="SAM" id="Phobius"/>
    </source>
</evidence>
<feature type="non-terminal residue" evidence="2">
    <location>
        <position position="831"/>
    </location>
</feature>
<keyword evidence="1" id="KW-1133">Transmembrane helix</keyword>
<dbReference type="OrthoDB" id="382814at2759"/>
<evidence type="ECO:0000313" key="3">
    <source>
        <dbReference type="Proteomes" id="UP000195521"/>
    </source>
</evidence>
<dbReference type="InterPro" id="IPR008780">
    <property type="entry name" value="Plasmodium_Vir"/>
</dbReference>
<dbReference type="EMBL" id="BDQF01000349">
    <property type="protein sequence ID" value="GAW84483.1"/>
    <property type="molecule type" value="Genomic_DNA"/>
</dbReference>
<accession>A0A1Y1JVU6</accession>
<keyword evidence="1" id="KW-0472">Membrane</keyword>
<reference evidence="3" key="1">
    <citation type="submission" date="2017-04" db="EMBL/GenBank/DDBJ databases">
        <title>Plasmodium gonderi genome.</title>
        <authorList>
            <person name="Arisue N."/>
            <person name="Honma H."/>
            <person name="Kawai S."/>
            <person name="Tougan T."/>
            <person name="Tanabe K."/>
            <person name="Horii T."/>
        </authorList>
    </citation>
    <scope>NUCLEOTIDE SEQUENCE [LARGE SCALE GENOMIC DNA]</scope>
    <source>
        <strain evidence="3">ATCC 30045</strain>
    </source>
</reference>
<dbReference type="AlphaFoldDB" id="A0A1Y1JVU6"/>
<protein>
    <submittedName>
        <fullName evidence="2">Variable surface protein</fullName>
    </submittedName>
</protein>
<dbReference type="Pfam" id="PF05795">
    <property type="entry name" value="Plasmodium_Vir"/>
    <property type="match status" value="3"/>
</dbReference>
<dbReference type="Proteomes" id="UP000195521">
    <property type="component" value="Unassembled WGS sequence"/>
</dbReference>
<evidence type="ECO:0000313" key="2">
    <source>
        <dbReference type="EMBL" id="GAW84483.1"/>
    </source>
</evidence>
<dbReference type="RefSeq" id="XP_028547072.1">
    <property type="nucleotide sequence ID" value="XM_028691271.1"/>
</dbReference>
<keyword evidence="3" id="KW-1185">Reference proteome</keyword>